<organism evidence="2 3">
    <name type="scientific">Paspalum notatum var. saurae</name>
    <dbReference type="NCBI Taxonomy" id="547442"/>
    <lineage>
        <taxon>Eukaryota</taxon>
        <taxon>Viridiplantae</taxon>
        <taxon>Streptophyta</taxon>
        <taxon>Embryophyta</taxon>
        <taxon>Tracheophyta</taxon>
        <taxon>Spermatophyta</taxon>
        <taxon>Magnoliopsida</taxon>
        <taxon>Liliopsida</taxon>
        <taxon>Poales</taxon>
        <taxon>Poaceae</taxon>
        <taxon>PACMAD clade</taxon>
        <taxon>Panicoideae</taxon>
        <taxon>Andropogonodae</taxon>
        <taxon>Paspaleae</taxon>
        <taxon>Paspalinae</taxon>
        <taxon>Paspalum</taxon>
    </lineage>
</organism>
<dbReference type="Proteomes" id="UP001341281">
    <property type="component" value="Chromosome 02"/>
</dbReference>
<accession>A0AAQ3SL21</accession>
<protein>
    <submittedName>
        <fullName evidence="2">Uncharacterized protein</fullName>
    </submittedName>
</protein>
<evidence type="ECO:0000313" key="3">
    <source>
        <dbReference type="Proteomes" id="UP001341281"/>
    </source>
</evidence>
<feature type="compositionally biased region" description="Low complexity" evidence="1">
    <location>
        <begin position="82"/>
        <end position="106"/>
    </location>
</feature>
<gene>
    <name evidence="2" type="ORF">U9M48_007298</name>
</gene>
<sequence>MSNGDLQRPPMHSGIIRRDNNASTGRGHPPLPRAPCLPSRNPRACLPRSASHYRTLRFLRRARSAAAAAAATPRPRPPPIRPAAAAAAVSARTGAAAAVSARAARPPRTRPSLRDSPRPASPRRRRLRARRPASPDPPKPPRLRAPRPPPPPSPRADLRLEQLVGNNNLCIRHPAAGVIHHDGTRCSRSGALIWTTPRMCTLIRTKSTKTIDPYRIQEAIRSADAAPCRSAGTYLIFLVKARGLLESRADVGFPSHGITHIGLQASATMT</sequence>
<keyword evidence="3" id="KW-1185">Reference proteome</keyword>
<reference evidence="2 3" key="1">
    <citation type="submission" date="2024-02" db="EMBL/GenBank/DDBJ databases">
        <title>High-quality chromosome-scale genome assembly of Pensacola bahiagrass (Paspalum notatum Flugge var. saurae).</title>
        <authorList>
            <person name="Vega J.M."/>
            <person name="Podio M."/>
            <person name="Orjuela J."/>
            <person name="Siena L.A."/>
            <person name="Pessino S.C."/>
            <person name="Combes M.C."/>
            <person name="Mariac C."/>
            <person name="Albertini E."/>
            <person name="Pupilli F."/>
            <person name="Ortiz J.P.A."/>
            <person name="Leblanc O."/>
        </authorList>
    </citation>
    <scope>NUCLEOTIDE SEQUENCE [LARGE SCALE GENOMIC DNA]</scope>
    <source>
        <strain evidence="2">R1</strain>
        <tissue evidence="2">Leaf</tissue>
    </source>
</reference>
<feature type="region of interest" description="Disordered" evidence="1">
    <location>
        <begin position="1"/>
        <end position="48"/>
    </location>
</feature>
<feature type="region of interest" description="Disordered" evidence="1">
    <location>
        <begin position="67"/>
        <end position="158"/>
    </location>
</feature>
<name>A0AAQ3SL21_PASNO</name>
<feature type="compositionally biased region" description="Basic residues" evidence="1">
    <location>
        <begin position="121"/>
        <end position="131"/>
    </location>
</feature>
<dbReference type="EMBL" id="CP144746">
    <property type="protein sequence ID" value="WVZ56822.1"/>
    <property type="molecule type" value="Genomic_DNA"/>
</dbReference>
<proteinExistence type="predicted"/>
<evidence type="ECO:0000313" key="2">
    <source>
        <dbReference type="EMBL" id="WVZ56822.1"/>
    </source>
</evidence>
<dbReference type="AlphaFoldDB" id="A0AAQ3SL21"/>
<evidence type="ECO:0000256" key="1">
    <source>
        <dbReference type="SAM" id="MobiDB-lite"/>
    </source>
</evidence>